<proteinExistence type="predicted"/>
<protein>
    <submittedName>
        <fullName evidence="1">Uncharacterized protein</fullName>
    </submittedName>
</protein>
<dbReference type="InterPro" id="IPR011659">
    <property type="entry name" value="WD40"/>
</dbReference>
<dbReference type="Gene3D" id="2.120.10.30">
    <property type="entry name" value="TolB, C-terminal domain"/>
    <property type="match status" value="1"/>
</dbReference>
<comment type="caution">
    <text evidence="1">The sequence shown here is derived from an EMBL/GenBank/DDBJ whole genome shotgun (WGS) entry which is preliminary data.</text>
</comment>
<name>A0A179B9Z4_RHILE</name>
<dbReference type="SUPFAM" id="SSF69304">
    <property type="entry name" value="Tricorn protease N-terminal domain"/>
    <property type="match status" value="1"/>
</dbReference>
<accession>A0A179B9Z4</accession>
<dbReference type="InterPro" id="IPR011042">
    <property type="entry name" value="6-blade_b-propeller_TolB-like"/>
</dbReference>
<evidence type="ECO:0000313" key="1">
    <source>
        <dbReference type="EMBL" id="OAP88537.1"/>
    </source>
</evidence>
<dbReference type="AlphaFoldDB" id="A0A179B9Z4"/>
<gene>
    <name evidence="1" type="ORF">A4U53_34710</name>
</gene>
<sequence length="103" mass="10678">MKARHDDTDHSLFERWRRSRQWQLGVAGSGSISPDGTKAVFTSSASNLVAGDGDGHSDIFLKNLVSGAVTIRSDAAGAGNASFTPDGSKVTFVSAANNLAVLA</sequence>
<reference evidence="1" key="1">
    <citation type="submission" date="2016-04" db="EMBL/GenBank/DDBJ databases">
        <title>Fast-growing isolate from the root nodules of Vavilovia formosa.</title>
        <authorList>
            <person name="Kimeklis A."/>
            <person name="Safronova V."/>
            <person name="Belimov A."/>
            <person name="Andronov E."/>
        </authorList>
    </citation>
    <scope>NUCLEOTIDE SEQUENCE [LARGE SCALE GENOMIC DNA]</scope>
    <source>
        <strain evidence="1">Vaf-46</strain>
    </source>
</reference>
<organism evidence="1">
    <name type="scientific">Rhizobium leguminosarum</name>
    <dbReference type="NCBI Taxonomy" id="384"/>
    <lineage>
        <taxon>Bacteria</taxon>
        <taxon>Pseudomonadati</taxon>
        <taxon>Pseudomonadota</taxon>
        <taxon>Alphaproteobacteria</taxon>
        <taxon>Hyphomicrobiales</taxon>
        <taxon>Rhizobiaceae</taxon>
        <taxon>Rhizobium/Agrobacterium group</taxon>
        <taxon>Rhizobium</taxon>
    </lineage>
</organism>
<dbReference type="Pfam" id="PF07676">
    <property type="entry name" value="PD40"/>
    <property type="match status" value="2"/>
</dbReference>
<dbReference type="EMBL" id="LWBS01000454">
    <property type="protein sequence ID" value="OAP88537.1"/>
    <property type="molecule type" value="Genomic_DNA"/>
</dbReference>